<sequence>MTWGAILRSLLTDPLAWVFALLVGTAAALGGYFYGQHTQAAADTAKANAALVKALNRARTAEEKLSTEINGVSNEYETKITALKSRVDSANVELGRLRVKPRCSLPTTTPAPGEPNATAESGTNGIAAGEINLDGTAKQIIELGGDFDAANIRIVELQSVVNKYANACKID</sequence>
<organism evidence="2">
    <name type="scientific">uncultured Caudovirales phage</name>
    <dbReference type="NCBI Taxonomy" id="2100421"/>
    <lineage>
        <taxon>Viruses</taxon>
        <taxon>Duplodnaviria</taxon>
        <taxon>Heunggongvirae</taxon>
        <taxon>Uroviricota</taxon>
        <taxon>Caudoviricetes</taxon>
        <taxon>Peduoviridae</taxon>
        <taxon>Maltschvirus</taxon>
        <taxon>Maltschvirus maltsch</taxon>
    </lineage>
</organism>
<evidence type="ECO:0000256" key="1">
    <source>
        <dbReference type="SAM" id="Phobius"/>
    </source>
</evidence>
<feature type="transmembrane region" description="Helical" evidence="1">
    <location>
        <begin position="15"/>
        <end position="34"/>
    </location>
</feature>
<keyword evidence="1" id="KW-1133">Transmembrane helix</keyword>
<keyword evidence="1" id="KW-0472">Membrane</keyword>
<dbReference type="EMBL" id="LR796170">
    <property type="protein sequence ID" value="CAB4123351.1"/>
    <property type="molecule type" value="Genomic_DNA"/>
</dbReference>
<protein>
    <submittedName>
        <fullName evidence="2">Uncharacterized protein</fullName>
    </submittedName>
</protein>
<gene>
    <name evidence="2" type="ORF">UFOVP40_25</name>
</gene>
<accession>A0A6J5KNG4</accession>
<keyword evidence="1" id="KW-0812">Transmembrane</keyword>
<evidence type="ECO:0000313" key="2">
    <source>
        <dbReference type="EMBL" id="CAB4123351.1"/>
    </source>
</evidence>
<reference evidence="2" key="1">
    <citation type="submission" date="2020-04" db="EMBL/GenBank/DDBJ databases">
        <authorList>
            <person name="Chiriac C."/>
            <person name="Salcher M."/>
            <person name="Ghai R."/>
            <person name="Kavagutti S V."/>
        </authorList>
    </citation>
    <scope>NUCLEOTIDE SEQUENCE</scope>
</reference>
<proteinExistence type="predicted"/>
<name>A0A6J5KNG4_9CAUD</name>